<evidence type="ECO:0000256" key="5">
    <source>
        <dbReference type="ARBA" id="ARBA00022679"/>
    </source>
</evidence>
<dbReference type="PANTHER" id="PTHR20941">
    <property type="entry name" value="FOLATE SYNTHESIS PROTEINS"/>
    <property type="match status" value="1"/>
</dbReference>
<organism evidence="11 12">
    <name type="scientific">Terrihabitans rhizophilus</name>
    <dbReference type="NCBI Taxonomy" id="3092662"/>
    <lineage>
        <taxon>Bacteria</taxon>
        <taxon>Pseudomonadati</taxon>
        <taxon>Pseudomonadota</taxon>
        <taxon>Alphaproteobacteria</taxon>
        <taxon>Hyphomicrobiales</taxon>
        <taxon>Terrihabitans</taxon>
    </lineage>
</organism>
<dbReference type="InterPro" id="IPR006390">
    <property type="entry name" value="DHP_synth_dom"/>
</dbReference>
<proteinExistence type="inferred from homology"/>
<keyword evidence="12" id="KW-1185">Reference proteome</keyword>
<dbReference type="RefSeq" id="WP_319844668.1">
    <property type="nucleotide sequence ID" value="NZ_JAXAFJ010000006.1"/>
</dbReference>
<comment type="cofactor">
    <cofactor evidence="2 9">
        <name>Mg(2+)</name>
        <dbReference type="ChEBI" id="CHEBI:18420"/>
    </cofactor>
</comment>
<dbReference type="GO" id="GO:0004156">
    <property type="term" value="F:dihydropteroate synthase activity"/>
    <property type="evidence" value="ECO:0007669"/>
    <property type="project" value="UniProtKB-EC"/>
</dbReference>
<comment type="caution">
    <text evidence="11">The sequence shown here is derived from an EMBL/GenBank/DDBJ whole genome shotgun (WGS) entry which is preliminary data.</text>
</comment>
<sequence length="275" mass="29388">MRVFRARAREVRLDRPILMGILNVTPDSFSDGGDFSDPEAAARHIQRAADEGADILDIGGESTRPGSTPVGADEECARVLPALRIARDTLSLPLSVDTMKASVAARAVSVGADIINDVWGFQRDREMARVAADTGAGVVLMHNRDAADPSIDIMSDVRGFLSRSVEIALRAGMTEDRILLDPGVGFGKTPEQSAEVISHLGDLRRLGFPILLGASRKRFIGRLTGVEDPKARLAGTLAAHICGVLQGADVIRAHDVAAHREAFSVLAAVREQDRA</sequence>
<evidence type="ECO:0000256" key="1">
    <source>
        <dbReference type="ARBA" id="ARBA00000012"/>
    </source>
</evidence>
<evidence type="ECO:0000256" key="4">
    <source>
        <dbReference type="ARBA" id="ARBA00012458"/>
    </source>
</evidence>
<dbReference type="InterPro" id="IPR011005">
    <property type="entry name" value="Dihydropteroate_synth-like_sf"/>
</dbReference>
<protein>
    <recommendedName>
        <fullName evidence="4 9">Dihydropteroate synthase</fullName>
        <shortName evidence="9">DHPS</shortName>
        <ecNumber evidence="4 9">2.5.1.15</ecNumber>
    </recommendedName>
    <alternativeName>
        <fullName evidence="9">Dihydropteroate pyrophosphorylase</fullName>
    </alternativeName>
</protein>
<keyword evidence="8 9" id="KW-0289">Folate biosynthesis</keyword>
<keyword evidence="5 9" id="KW-0808">Transferase</keyword>
<evidence type="ECO:0000313" key="11">
    <source>
        <dbReference type="EMBL" id="MDX6806537.1"/>
    </source>
</evidence>
<dbReference type="PROSITE" id="PS00792">
    <property type="entry name" value="DHPS_1"/>
    <property type="match status" value="1"/>
</dbReference>
<keyword evidence="6 9" id="KW-0479">Metal-binding</keyword>
<dbReference type="Proteomes" id="UP001274321">
    <property type="component" value="Unassembled WGS sequence"/>
</dbReference>
<dbReference type="EMBL" id="JAXAFJ010000006">
    <property type="protein sequence ID" value="MDX6806537.1"/>
    <property type="molecule type" value="Genomic_DNA"/>
</dbReference>
<reference evidence="11 12" key="1">
    <citation type="submission" date="2023-11" db="EMBL/GenBank/DDBJ databases">
        <authorList>
            <person name="Bao R."/>
        </authorList>
    </citation>
    <scope>NUCLEOTIDE SEQUENCE [LARGE SCALE GENOMIC DNA]</scope>
    <source>
        <strain evidence="11 12">PJ23</strain>
    </source>
</reference>
<name>A0ABU4RNY8_9HYPH</name>
<dbReference type="Pfam" id="PF00809">
    <property type="entry name" value="Pterin_bind"/>
    <property type="match status" value="1"/>
</dbReference>
<dbReference type="Gene3D" id="3.20.20.20">
    <property type="entry name" value="Dihydropteroate synthase-like"/>
    <property type="match status" value="1"/>
</dbReference>
<comment type="function">
    <text evidence="9">Catalyzes the condensation of para-aminobenzoate (pABA) with 6-hydroxymethyl-7,8-dihydropterin diphosphate (DHPt-PP) to form 7,8-dihydropteroate (H2Pte), the immediate precursor of folate derivatives.</text>
</comment>
<dbReference type="PROSITE" id="PS50972">
    <property type="entry name" value="PTERIN_BINDING"/>
    <property type="match status" value="1"/>
</dbReference>
<keyword evidence="7 9" id="KW-0460">Magnesium</keyword>
<dbReference type="CDD" id="cd00739">
    <property type="entry name" value="DHPS"/>
    <property type="match status" value="1"/>
</dbReference>
<comment type="similarity">
    <text evidence="9">Belongs to the DHPS family.</text>
</comment>
<dbReference type="NCBIfam" id="TIGR01496">
    <property type="entry name" value="DHPS"/>
    <property type="match status" value="1"/>
</dbReference>
<evidence type="ECO:0000256" key="3">
    <source>
        <dbReference type="ARBA" id="ARBA00004763"/>
    </source>
</evidence>
<dbReference type="PANTHER" id="PTHR20941:SF1">
    <property type="entry name" value="FOLIC ACID SYNTHESIS PROTEIN FOL1"/>
    <property type="match status" value="1"/>
</dbReference>
<feature type="domain" description="Pterin-binding" evidence="10">
    <location>
        <begin position="16"/>
        <end position="264"/>
    </location>
</feature>
<dbReference type="EC" id="2.5.1.15" evidence="4 9"/>
<evidence type="ECO:0000256" key="2">
    <source>
        <dbReference type="ARBA" id="ARBA00001946"/>
    </source>
</evidence>
<dbReference type="InterPro" id="IPR000489">
    <property type="entry name" value="Pterin-binding_dom"/>
</dbReference>
<evidence type="ECO:0000256" key="8">
    <source>
        <dbReference type="ARBA" id="ARBA00022909"/>
    </source>
</evidence>
<comment type="catalytic activity">
    <reaction evidence="1">
        <text>(7,8-dihydropterin-6-yl)methyl diphosphate + 4-aminobenzoate = 7,8-dihydropteroate + diphosphate</text>
        <dbReference type="Rhea" id="RHEA:19949"/>
        <dbReference type="ChEBI" id="CHEBI:17836"/>
        <dbReference type="ChEBI" id="CHEBI:17839"/>
        <dbReference type="ChEBI" id="CHEBI:33019"/>
        <dbReference type="ChEBI" id="CHEBI:72950"/>
        <dbReference type="EC" id="2.5.1.15"/>
    </reaction>
</comment>
<evidence type="ECO:0000256" key="9">
    <source>
        <dbReference type="RuleBase" id="RU361205"/>
    </source>
</evidence>
<dbReference type="SUPFAM" id="SSF51717">
    <property type="entry name" value="Dihydropteroate synthetase-like"/>
    <property type="match status" value="1"/>
</dbReference>
<evidence type="ECO:0000256" key="6">
    <source>
        <dbReference type="ARBA" id="ARBA00022723"/>
    </source>
</evidence>
<accession>A0ABU4RNY8</accession>
<evidence type="ECO:0000259" key="10">
    <source>
        <dbReference type="PROSITE" id="PS50972"/>
    </source>
</evidence>
<comment type="pathway">
    <text evidence="3 9">Cofactor biosynthesis; tetrahydrofolate biosynthesis; 7,8-dihydrofolate from 2-amino-4-hydroxy-6-hydroxymethyl-7,8-dihydropteridine diphosphate and 4-aminobenzoate: step 1/2.</text>
</comment>
<gene>
    <name evidence="11" type="primary">folP</name>
    <name evidence="11" type="ORF">SCD90_10710</name>
</gene>
<dbReference type="PROSITE" id="PS00793">
    <property type="entry name" value="DHPS_2"/>
    <property type="match status" value="1"/>
</dbReference>
<evidence type="ECO:0000313" key="12">
    <source>
        <dbReference type="Proteomes" id="UP001274321"/>
    </source>
</evidence>
<dbReference type="InterPro" id="IPR045031">
    <property type="entry name" value="DHP_synth-like"/>
</dbReference>
<evidence type="ECO:0000256" key="7">
    <source>
        <dbReference type="ARBA" id="ARBA00022842"/>
    </source>
</evidence>